<protein>
    <submittedName>
        <fullName evidence="8">Uu.00g139350.m01.CDS01</fullName>
    </submittedName>
</protein>
<feature type="transmembrane region" description="Helical" evidence="6">
    <location>
        <begin position="55"/>
        <end position="78"/>
    </location>
</feature>
<keyword evidence="9" id="KW-1185">Reference proteome</keyword>
<evidence type="ECO:0000256" key="6">
    <source>
        <dbReference type="SAM" id="Phobius"/>
    </source>
</evidence>
<feature type="region of interest" description="Disordered" evidence="5">
    <location>
        <begin position="1"/>
        <end position="31"/>
    </location>
</feature>
<dbReference type="GO" id="GO:0022857">
    <property type="term" value="F:transmembrane transporter activity"/>
    <property type="evidence" value="ECO:0007669"/>
    <property type="project" value="InterPro"/>
</dbReference>
<feature type="transmembrane region" description="Helical" evidence="6">
    <location>
        <begin position="415"/>
        <end position="443"/>
    </location>
</feature>
<gene>
    <name evidence="8" type="ORF">KHLLAP_LOCUS9377</name>
</gene>
<accession>A0AAI8VQN6</accession>
<evidence type="ECO:0000256" key="3">
    <source>
        <dbReference type="ARBA" id="ARBA00022989"/>
    </source>
</evidence>
<dbReference type="GO" id="GO:0016020">
    <property type="term" value="C:membrane"/>
    <property type="evidence" value="ECO:0007669"/>
    <property type="project" value="UniProtKB-SubCell"/>
</dbReference>
<evidence type="ECO:0000313" key="8">
    <source>
        <dbReference type="EMBL" id="CAJ2508909.1"/>
    </source>
</evidence>
<evidence type="ECO:0000256" key="5">
    <source>
        <dbReference type="SAM" id="MobiDB-lite"/>
    </source>
</evidence>
<feature type="transmembrane region" description="Helical" evidence="6">
    <location>
        <begin position="248"/>
        <end position="268"/>
    </location>
</feature>
<feature type="transmembrane region" description="Helical" evidence="6">
    <location>
        <begin position="356"/>
        <end position="377"/>
    </location>
</feature>
<dbReference type="InterPro" id="IPR011701">
    <property type="entry name" value="MFS"/>
</dbReference>
<feature type="transmembrane region" description="Helical" evidence="6">
    <location>
        <begin position="455"/>
        <end position="478"/>
    </location>
</feature>
<sequence length="541" mass="58223">MTSKAGDGVFAPEQGKRESNAPEQGVDDSDCPEVLDKAAIDRLGRQRPAVFRTTYVEAGFVFAVVTSMMMSEYFVSGFNIVMPEIAAALQISAAERTWPAEVINLTTAILLLPFARLCDMYGGRAVFIAGHVWLAVWSLVGGFSRGPTLLIVCRAMQGVGASAFLPAGLALLGQTYRPGPRKNFVYSIYGAFACIGFYFGIIIGAVAGQLLDWRWYFWIGTIFVFVVMAVGILTIPRHLGDGDTSVRMDWWGVCTIVPGLALVVYALTDGGHAPGGWRNPSIFVTFIVGVLLLCAAVYLEGWVSARPLLPGELFKAKYMKRLAGSLFCSYGVFGLWLFYASYYIETVLHTTPLQTAAWFSPLAVGGMVLAVTGGFVLHLLPGKVLLLIAGGGYLLSTLLFALMPAQSESGPSTSFLYWAYVFPAMLGGTIGVDITFNVTNVFITTAMPQRLQATAAALINSLLYLGMAFWLGVGELAVSTATEKVGDGELSLREQYQIGFWTAVGLAALAMCLMVTVKIGSAASEMTVDEKAALDQDESQR</sequence>
<feature type="transmembrane region" description="Helical" evidence="6">
    <location>
        <begin position="184"/>
        <end position="209"/>
    </location>
</feature>
<dbReference type="PROSITE" id="PS50850">
    <property type="entry name" value="MFS"/>
    <property type="match status" value="1"/>
</dbReference>
<evidence type="ECO:0000256" key="4">
    <source>
        <dbReference type="ARBA" id="ARBA00023136"/>
    </source>
</evidence>
<feature type="transmembrane region" description="Helical" evidence="6">
    <location>
        <begin position="384"/>
        <end position="403"/>
    </location>
</feature>
<comment type="subcellular location">
    <subcellularLocation>
        <location evidence="1">Membrane</location>
        <topology evidence="1">Multi-pass membrane protein</topology>
    </subcellularLocation>
</comment>
<proteinExistence type="predicted"/>
<feature type="transmembrane region" description="Helical" evidence="6">
    <location>
        <begin position="322"/>
        <end position="344"/>
    </location>
</feature>
<evidence type="ECO:0000256" key="2">
    <source>
        <dbReference type="ARBA" id="ARBA00022692"/>
    </source>
</evidence>
<feature type="transmembrane region" description="Helical" evidence="6">
    <location>
        <begin position="215"/>
        <end position="236"/>
    </location>
</feature>
<dbReference type="PANTHER" id="PTHR42718:SF11">
    <property type="entry name" value="MAJOR FACILITATOR SUPERFAMILY (MFS) PROFILE DOMAIN-CONTAINING PROTEIN"/>
    <property type="match status" value="1"/>
</dbReference>
<dbReference type="Gene3D" id="1.20.1720.10">
    <property type="entry name" value="Multidrug resistance protein D"/>
    <property type="match status" value="1"/>
</dbReference>
<dbReference type="AlphaFoldDB" id="A0AAI8VQN6"/>
<dbReference type="Proteomes" id="UP001295740">
    <property type="component" value="Unassembled WGS sequence"/>
</dbReference>
<feature type="transmembrane region" description="Helical" evidence="6">
    <location>
        <begin position="98"/>
        <end position="118"/>
    </location>
</feature>
<name>A0AAI8VQN6_9PEZI</name>
<dbReference type="InterPro" id="IPR020846">
    <property type="entry name" value="MFS_dom"/>
</dbReference>
<keyword evidence="3 6" id="KW-1133">Transmembrane helix</keyword>
<reference evidence="8" key="1">
    <citation type="submission" date="2023-10" db="EMBL/GenBank/DDBJ databases">
        <authorList>
            <person name="Hackl T."/>
        </authorList>
    </citation>
    <scope>NUCLEOTIDE SEQUENCE</scope>
</reference>
<feature type="domain" description="Major facilitator superfamily (MFS) profile" evidence="7">
    <location>
        <begin position="60"/>
        <end position="522"/>
    </location>
</feature>
<dbReference type="SUPFAM" id="SSF103473">
    <property type="entry name" value="MFS general substrate transporter"/>
    <property type="match status" value="1"/>
</dbReference>
<dbReference type="InterPro" id="IPR036259">
    <property type="entry name" value="MFS_trans_sf"/>
</dbReference>
<dbReference type="PANTHER" id="PTHR42718">
    <property type="entry name" value="MAJOR FACILITATOR SUPERFAMILY MULTIDRUG TRANSPORTER MFSC"/>
    <property type="match status" value="1"/>
</dbReference>
<evidence type="ECO:0000313" key="9">
    <source>
        <dbReference type="Proteomes" id="UP001295740"/>
    </source>
</evidence>
<feature type="transmembrane region" description="Helical" evidence="6">
    <location>
        <begin position="498"/>
        <end position="517"/>
    </location>
</feature>
<keyword evidence="2 6" id="KW-0812">Transmembrane</keyword>
<comment type="caution">
    <text evidence="8">The sequence shown here is derived from an EMBL/GenBank/DDBJ whole genome shotgun (WGS) entry which is preliminary data.</text>
</comment>
<feature type="transmembrane region" description="Helical" evidence="6">
    <location>
        <begin position="280"/>
        <end position="301"/>
    </location>
</feature>
<feature type="transmembrane region" description="Helical" evidence="6">
    <location>
        <begin position="149"/>
        <end position="172"/>
    </location>
</feature>
<feature type="transmembrane region" description="Helical" evidence="6">
    <location>
        <begin position="125"/>
        <end position="143"/>
    </location>
</feature>
<dbReference type="EMBL" id="CAUWAG010000012">
    <property type="protein sequence ID" value="CAJ2508909.1"/>
    <property type="molecule type" value="Genomic_DNA"/>
</dbReference>
<dbReference type="Gene3D" id="1.20.1250.20">
    <property type="entry name" value="MFS general substrate transporter like domains"/>
    <property type="match status" value="1"/>
</dbReference>
<evidence type="ECO:0000256" key="1">
    <source>
        <dbReference type="ARBA" id="ARBA00004141"/>
    </source>
</evidence>
<organism evidence="8 9">
    <name type="scientific">Anthostomella pinea</name>
    <dbReference type="NCBI Taxonomy" id="933095"/>
    <lineage>
        <taxon>Eukaryota</taxon>
        <taxon>Fungi</taxon>
        <taxon>Dikarya</taxon>
        <taxon>Ascomycota</taxon>
        <taxon>Pezizomycotina</taxon>
        <taxon>Sordariomycetes</taxon>
        <taxon>Xylariomycetidae</taxon>
        <taxon>Xylariales</taxon>
        <taxon>Xylariaceae</taxon>
        <taxon>Anthostomella</taxon>
    </lineage>
</organism>
<keyword evidence="4 6" id="KW-0472">Membrane</keyword>
<dbReference type="Pfam" id="PF07690">
    <property type="entry name" value="MFS_1"/>
    <property type="match status" value="1"/>
</dbReference>
<evidence type="ECO:0000259" key="7">
    <source>
        <dbReference type="PROSITE" id="PS50850"/>
    </source>
</evidence>